<evidence type="ECO:0000313" key="3">
    <source>
        <dbReference type="Proteomes" id="UP000019402"/>
    </source>
</evidence>
<reference evidence="2 3" key="1">
    <citation type="journal article" date="2014" name="Genome Announc.">
        <title>Draft Genome Sequence of Cytophaga fermentans JCM 21142T, a Facultative Anaerobe Isolated from Marine Mud.</title>
        <authorList>
            <person name="Starns D."/>
            <person name="Oshima K."/>
            <person name="Suda W."/>
            <person name="Iino T."/>
            <person name="Yuki M."/>
            <person name="Inoue J."/>
            <person name="Kitamura K."/>
            <person name="Iida T."/>
            <person name="Darby A."/>
            <person name="Hattori M."/>
            <person name="Ohkuma M."/>
        </authorList>
    </citation>
    <scope>NUCLEOTIDE SEQUENCE [LARGE SCALE GENOMIC DNA]</scope>
    <source>
        <strain evidence="2 3">JCM 21142</strain>
    </source>
</reference>
<dbReference type="InterPro" id="IPR001173">
    <property type="entry name" value="Glyco_trans_2-like"/>
</dbReference>
<evidence type="ECO:0000259" key="1">
    <source>
        <dbReference type="Pfam" id="PF00535"/>
    </source>
</evidence>
<keyword evidence="3" id="KW-1185">Reference proteome</keyword>
<evidence type="ECO:0000313" key="2">
    <source>
        <dbReference type="EMBL" id="GAF03478.1"/>
    </source>
</evidence>
<dbReference type="EMBL" id="BAMD01000024">
    <property type="protein sequence ID" value="GAF03478.1"/>
    <property type="molecule type" value="Genomic_DNA"/>
</dbReference>
<dbReference type="PANTHER" id="PTHR43685">
    <property type="entry name" value="GLYCOSYLTRANSFERASE"/>
    <property type="match status" value="1"/>
</dbReference>
<dbReference type="SUPFAM" id="SSF53448">
    <property type="entry name" value="Nucleotide-diphospho-sugar transferases"/>
    <property type="match status" value="1"/>
</dbReference>
<dbReference type="InterPro" id="IPR050834">
    <property type="entry name" value="Glycosyltransf_2"/>
</dbReference>
<name>W7Y733_9BACT</name>
<dbReference type="InterPro" id="IPR029044">
    <property type="entry name" value="Nucleotide-diphossugar_trans"/>
</dbReference>
<feature type="domain" description="Glycosyltransferase 2-like" evidence="1">
    <location>
        <begin position="2"/>
        <end position="139"/>
    </location>
</feature>
<dbReference type="Proteomes" id="UP000019402">
    <property type="component" value="Unassembled WGS sequence"/>
</dbReference>
<gene>
    <name evidence="2" type="ORF">JCM21142_52154</name>
</gene>
<sequence length="278" mass="32678">MVEIIVMDDASIPEYININTKIEKYNNVSFIKLRDNIGRSCIRNLLASKATYNYILFLDGDSSIKPDFLDRYIKAIETDTYVICGGTIYTDTCPDPHKMLHWKAGKFRESHSVEQRIKNTYQNLTSNNFVIKRDIFEHISFDEKIKKYGHEDTLFGIDLELKNIHIKHIDNPVIHLGIDLNKDYLKKTEQAIENLVQLLREPKYKIVLSQRIKLLRYFNWIYKTKTDGLIIFFFTLLKSAITRNLLSAKPSLKLFDFFKIGYLVTTYKCTEIIQRTEL</sequence>
<dbReference type="STRING" id="869213.GCA_000517085_00938"/>
<accession>W7Y733</accession>
<dbReference type="eggNOG" id="COG1216">
    <property type="taxonomic scope" value="Bacteria"/>
</dbReference>
<dbReference type="Gene3D" id="3.90.550.10">
    <property type="entry name" value="Spore Coat Polysaccharide Biosynthesis Protein SpsA, Chain A"/>
    <property type="match status" value="1"/>
</dbReference>
<protein>
    <submittedName>
        <fullName evidence="2">Chondroitin polymerase</fullName>
    </submittedName>
</protein>
<comment type="caution">
    <text evidence="2">The sequence shown here is derived from an EMBL/GenBank/DDBJ whole genome shotgun (WGS) entry which is preliminary data.</text>
</comment>
<dbReference type="PANTHER" id="PTHR43685:SF2">
    <property type="entry name" value="GLYCOSYLTRANSFERASE 2-LIKE DOMAIN-CONTAINING PROTEIN"/>
    <property type="match status" value="1"/>
</dbReference>
<proteinExistence type="predicted"/>
<dbReference type="Pfam" id="PF00535">
    <property type="entry name" value="Glycos_transf_2"/>
    <property type="match status" value="1"/>
</dbReference>
<organism evidence="2 3">
    <name type="scientific">Saccharicrinis fermentans DSM 9555 = JCM 21142</name>
    <dbReference type="NCBI Taxonomy" id="869213"/>
    <lineage>
        <taxon>Bacteria</taxon>
        <taxon>Pseudomonadati</taxon>
        <taxon>Bacteroidota</taxon>
        <taxon>Bacteroidia</taxon>
        <taxon>Marinilabiliales</taxon>
        <taxon>Marinilabiliaceae</taxon>
        <taxon>Saccharicrinis</taxon>
    </lineage>
</organism>
<dbReference type="AlphaFoldDB" id="W7Y733"/>